<proteinExistence type="predicted"/>
<evidence type="ECO:0000256" key="1">
    <source>
        <dbReference type="ARBA" id="ARBA00022679"/>
    </source>
</evidence>
<dbReference type="SUPFAM" id="SSF56214">
    <property type="entry name" value="4'-phosphopantetheinyl transferase"/>
    <property type="match status" value="2"/>
</dbReference>
<reference evidence="4 5" key="1">
    <citation type="journal article" date="2007" name="Appl. Environ. Microbiol.">
        <title>Isolation of key methanogens for global methane emission from rice paddy fields: a novel isolate affiliated with the clone cluster rice cluster I.</title>
        <authorList>
            <person name="Sakai S."/>
            <person name="Imachi H."/>
            <person name="Sekiguchi Y."/>
            <person name="Ohashi A."/>
            <person name="Harada H."/>
            <person name="Kamagata Y."/>
        </authorList>
    </citation>
    <scope>NUCLEOTIDE SEQUENCE [LARGE SCALE GENOMIC DNA]</scope>
    <source>
        <strain evidence="5">DSM 17711 / JCM 13418 / NBRC 101707 / SANAE</strain>
    </source>
</reference>
<dbReference type="AlphaFoldDB" id="D1YV34"/>
<name>D1YV34_METPS</name>
<feature type="domain" description="4'-phosphopantetheinyl transferase N-terminal" evidence="3">
    <location>
        <begin position="27"/>
        <end position="107"/>
    </location>
</feature>
<dbReference type="eggNOG" id="arCOG05271">
    <property type="taxonomic scope" value="Archaea"/>
</dbReference>
<dbReference type="InterPro" id="IPR055066">
    <property type="entry name" value="AASDHPPT_N"/>
</dbReference>
<dbReference type="KEGG" id="mpd:MCP_0234"/>
<dbReference type="PANTHER" id="PTHR12215:SF10">
    <property type="entry name" value="L-AMINOADIPATE-SEMIALDEHYDE DEHYDROGENASE-PHOSPHOPANTETHEINYL TRANSFERASE"/>
    <property type="match status" value="1"/>
</dbReference>
<keyword evidence="5" id="KW-1185">Reference proteome</keyword>
<evidence type="ECO:0000259" key="3">
    <source>
        <dbReference type="Pfam" id="PF22624"/>
    </source>
</evidence>
<dbReference type="Pfam" id="PF01648">
    <property type="entry name" value="ACPS"/>
    <property type="match status" value="1"/>
</dbReference>
<dbReference type="RefSeq" id="WP_012898986.1">
    <property type="nucleotide sequence ID" value="NC_013665.1"/>
</dbReference>
<dbReference type="GO" id="GO:0008897">
    <property type="term" value="F:holo-[acyl-carrier-protein] synthase activity"/>
    <property type="evidence" value="ECO:0007669"/>
    <property type="project" value="InterPro"/>
</dbReference>
<dbReference type="GO" id="GO:0000287">
    <property type="term" value="F:magnesium ion binding"/>
    <property type="evidence" value="ECO:0007669"/>
    <property type="project" value="InterPro"/>
</dbReference>
<dbReference type="STRING" id="304371.MCP_0234"/>
<dbReference type="GO" id="GO:0005829">
    <property type="term" value="C:cytosol"/>
    <property type="evidence" value="ECO:0007669"/>
    <property type="project" value="TreeGrafter"/>
</dbReference>
<evidence type="ECO:0000313" key="4">
    <source>
        <dbReference type="EMBL" id="BAI60306.1"/>
    </source>
</evidence>
<evidence type="ECO:0000259" key="2">
    <source>
        <dbReference type="Pfam" id="PF01648"/>
    </source>
</evidence>
<reference evidence="4 5" key="2">
    <citation type="journal article" date="2008" name="Int. J. Syst. Evol. Microbiol.">
        <title>Methanocella paludicola gen. nov., sp. nov., a methane-producing archaeon, the first isolate of the lineage 'Rice Cluster I', and proposal of the new archaeal order Methanocellales ord. nov.</title>
        <authorList>
            <person name="Sakai S."/>
            <person name="Imachi H."/>
            <person name="Hanada S."/>
            <person name="Ohashi A."/>
            <person name="Harada H."/>
            <person name="Kamagata Y."/>
        </authorList>
    </citation>
    <scope>NUCLEOTIDE SEQUENCE [LARGE SCALE GENOMIC DNA]</scope>
    <source>
        <strain evidence="5">DSM 17711 / JCM 13418 / NBRC 101707 / SANAE</strain>
    </source>
</reference>
<dbReference type="GeneID" id="8680368"/>
<dbReference type="InterPro" id="IPR008278">
    <property type="entry name" value="4-PPantetheinyl_Trfase_dom"/>
</dbReference>
<keyword evidence="1 4" id="KW-0808">Transferase</keyword>
<dbReference type="PANTHER" id="PTHR12215">
    <property type="entry name" value="PHOSPHOPANTETHEINE TRANSFERASE"/>
    <property type="match status" value="1"/>
</dbReference>
<dbReference type="PATRIC" id="fig|304371.9.peg.241"/>
<dbReference type="OrthoDB" id="75387at2157"/>
<dbReference type="InParanoid" id="D1YV34"/>
<dbReference type="EMBL" id="AP011532">
    <property type="protein sequence ID" value="BAI60306.1"/>
    <property type="molecule type" value="Genomic_DNA"/>
</dbReference>
<dbReference type="Pfam" id="PF22624">
    <property type="entry name" value="AASDHPPT_N"/>
    <property type="match status" value="1"/>
</dbReference>
<feature type="domain" description="4'-phosphopantetheinyl transferase" evidence="2">
    <location>
        <begin position="114"/>
        <end position="179"/>
    </location>
</feature>
<protein>
    <submittedName>
        <fullName evidence="4">Phosphopantetheinyl transferase</fullName>
    </submittedName>
</protein>
<dbReference type="Gene3D" id="3.90.470.20">
    <property type="entry name" value="4'-phosphopantetheinyl transferase domain"/>
    <property type="match status" value="1"/>
</dbReference>
<sequence length="214" mass="23342">MTLEMPGPGEVHVRVVSLEHSTGELPMECLDEGEMDTFRRFRRETDAGRYLAAHEALRHILASYLGIEPDAIRYVRGPHGKPYLEPAIHGGRLRFNLSHSGGIAAIAVTDGLDVGVDVEQVRDMEFEELASCAFSRDEQAALGNNNIDSGVFFRLWTRKEAYLKATGLGLSVQPNEATIGEGWSIIDIDPAPGYAGAVAVEGPIARVSVFRPPE</sequence>
<gene>
    <name evidence="4" type="ordered locus">MCP_0234</name>
</gene>
<accession>D1YV34</accession>
<dbReference type="GO" id="GO:0019878">
    <property type="term" value="P:lysine biosynthetic process via aminoadipic acid"/>
    <property type="evidence" value="ECO:0007669"/>
    <property type="project" value="TreeGrafter"/>
</dbReference>
<dbReference type="InterPro" id="IPR050559">
    <property type="entry name" value="P-Pant_transferase_sf"/>
</dbReference>
<organism evidence="4 5">
    <name type="scientific">Methanocella paludicola (strain DSM 17711 / JCM 13418 / NBRC 101707 / SANAE)</name>
    <dbReference type="NCBI Taxonomy" id="304371"/>
    <lineage>
        <taxon>Archaea</taxon>
        <taxon>Methanobacteriati</taxon>
        <taxon>Methanobacteriota</taxon>
        <taxon>Stenosarchaea group</taxon>
        <taxon>Methanomicrobia</taxon>
        <taxon>Methanocellales</taxon>
        <taxon>Methanocellaceae</taxon>
        <taxon>Methanocella</taxon>
    </lineage>
</organism>
<evidence type="ECO:0000313" key="5">
    <source>
        <dbReference type="Proteomes" id="UP000001882"/>
    </source>
</evidence>
<reference evidence="5" key="3">
    <citation type="journal article" date="2011" name="PLoS ONE">
        <title>Genome sequence of a mesophilic hydrogenotrophic methanogen Methanocella paludicola, the first cultivated representative of the order Methanocellales.</title>
        <authorList>
            <person name="Sakai S."/>
            <person name="Takaki Y."/>
            <person name="Shimamura S."/>
            <person name="Sekine M."/>
            <person name="Tajima T."/>
            <person name="Kosugi H."/>
            <person name="Ichikawa N."/>
            <person name="Tasumi E."/>
            <person name="Hiraki A.T."/>
            <person name="Shimizu A."/>
            <person name="Kato Y."/>
            <person name="Nishiko R."/>
            <person name="Mori K."/>
            <person name="Fujita N."/>
            <person name="Imachi H."/>
            <person name="Takai K."/>
        </authorList>
    </citation>
    <scope>NUCLEOTIDE SEQUENCE [LARGE SCALE GENOMIC DNA]</scope>
    <source>
        <strain evidence="5">DSM 17711 / JCM 13418 / NBRC 101707 / SANAE</strain>
    </source>
</reference>
<dbReference type="InterPro" id="IPR037143">
    <property type="entry name" value="4-PPantetheinyl_Trfase_dom_sf"/>
</dbReference>
<dbReference type="Proteomes" id="UP000001882">
    <property type="component" value="Chromosome"/>
</dbReference>